<evidence type="ECO:0000259" key="7">
    <source>
        <dbReference type="PROSITE" id="PS51900"/>
    </source>
</evidence>
<dbReference type="PROSITE" id="PS51898">
    <property type="entry name" value="TYR_RECOMBINASE"/>
    <property type="match status" value="1"/>
</dbReference>
<protein>
    <recommendedName>
        <fullName evidence="10">Site-specific integrase</fullName>
    </recommendedName>
</protein>
<dbReference type="Pfam" id="PF14659">
    <property type="entry name" value="Phage_int_SAM_3"/>
    <property type="match status" value="1"/>
</dbReference>
<dbReference type="InterPro" id="IPR011010">
    <property type="entry name" value="DNA_brk_join_enz"/>
</dbReference>
<comment type="caution">
    <text evidence="8">The sequence shown here is derived from an EMBL/GenBank/DDBJ whole genome shotgun (WGS) entry which is preliminary data.</text>
</comment>
<evidence type="ECO:0000256" key="1">
    <source>
        <dbReference type="ARBA" id="ARBA00008857"/>
    </source>
</evidence>
<evidence type="ECO:0000256" key="4">
    <source>
        <dbReference type="ARBA" id="ARBA00023172"/>
    </source>
</evidence>
<dbReference type="InterPro" id="IPR050090">
    <property type="entry name" value="Tyrosine_recombinase_XerCD"/>
</dbReference>
<keyword evidence="2" id="KW-0229">DNA integration</keyword>
<dbReference type="InterPro" id="IPR004107">
    <property type="entry name" value="Integrase_SAM-like_N"/>
</dbReference>
<dbReference type="PANTHER" id="PTHR30349:SF64">
    <property type="entry name" value="PROPHAGE INTEGRASE INTD-RELATED"/>
    <property type="match status" value="1"/>
</dbReference>
<evidence type="ECO:0008006" key="10">
    <source>
        <dbReference type="Google" id="ProtNLM"/>
    </source>
</evidence>
<dbReference type="EMBL" id="MPZN01000034">
    <property type="protein sequence ID" value="PPL17954.1"/>
    <property type="molecule type" value="Genomic_DNA"/>
</dbReference>
<evidence type="ECO:0000256" key="3">
    <source>
        <dbReference type="ARBA" id="ARBA00023125"/>
    </source>
</evidence>
<organism evidence="8 9">
    <name type="scientific">Microterricola pindariensis</name>
    <dbReference type="NCBI Taxonomy" id="478010"/>
    <lineage>
        <taxon>Bacteria</taxon>
        <taxon>Bacillati</taxon>
        <taxon>Actinomycetota</taxon>
        <taxon>Actinomycetes</taxon>
        <taxon>Micrococcales</taxon>
        <taxon>Microbacteriaceae</taxon>
        <taxon>Microterricola</taxon>
    </lineage>
</organism>
<dbReference type="CDD" id="cd01189">
    <property type="entry name" value="INT_ICEBs1_C_like"/>
    <property type="match status" value="1"/>
</dbReference>
<dbReference type="Gene3D" id="1.10.443.10">
    <property type="entry name" value="Intergrase catalytic core"/>
    <property type="match status" value="1"/>
</dbReference>
<keyword evidence="3 5" id="KW-0238">DNA-binding</keyword>
<sequence>MHWRQGTTKKQRTFSVKRQAERHALKVESEIAQGNSTEPLVKNSKTFKEVAEASLAASKGKLKPRTYDGYVQMYARHVYPEFGSRRIGSITSADIEKWVAKLAATPTARAKTPLHPSTIKHAFVATNKVFRYAIKHRLISHNPATGTDLPSVQLAQSFNPVFLSPDEIEALAAELDANAPDGLFVRLAAFTGLRSGEIQALQIRDVNLLRRQLEVRRTLFRTKDGMTEGTPKSEKSTRSVPLRRELVALLTAYLAAHPNAGDPTAPLWPGRNYGGYGAWRGGLDWTKRMDYDSFYRQRFRPAAKKIGQPDLRFHDLRHTAASLFAASGMPLARVARILGHADTATTYRVYLHFFPDDFAADMDRLDAYLTPMNNKGTPPVKSTTVTIYADGA</sequence>
<dbReference type="PROSITE" id="PS51900">
    <property type="entry name" value="CB"/>
    <property type="match status" value="1"/>
</dbReference>
<accession>A0ABX5AVD5</accession>
<gene>
    <name evidence="8" type="ORF">GY24_10870</name>
</gene>
<feature type="domain" description="Tyr recombinase" evidence="6">
    <location>
        <begin position="158"/>
        <end position="363"/>
    </location>
</feature>
<proteinExistence type="inferred from homology"/>
<dbReference type="InterPro" id="IPR044068">
    <property type="entry name" value="CB"/>
</dbReference>
<dbReference type="InterPro" id="IPR002104">
    <property type="entry name" value="Integrase_catalytic"/>
</dbReference>
<dbReference type="InterPro" id="IPR013762">
    <property type="entry name" value="Integrase-like_cat_sf"/>
</dbReference>
<evidence type="ECO:0000313" key="9">
    <source>
        <dbReference type="Proteomes" id="UP000237755"/>
    </source>
</evidence>
<dbReference type="InterPro" id="IPR010998">
    <property type="entry name" value="Integrase_recombinase_N"/>
</dbReference>
<evidence type="ECO:0000256" key="2">
    <source>
        <dbReference type="ARBA" id="ARBA00022908"/>
    </source>
</evidence>
<evidence type="ECO:0000259" key="6">
    <source>
        <dbReference type="PROSITE" id="PS51898"/>
    </source>
</evidence>
<comment type="similarity">
    <text evidence="1">Belongs to the 'phage' integrase family.</text>
</comment>
<keyword evidence="4" id="KW-0233">DNA recombination</keyword>
<evidence type="ECO:0000313" key="8">
    <source>
        <dbReference type="EMBL" id="PPL17954.1"/>
    </source>
</evidence>
<dbReference type="SUPFAM" id="SSF56349">
    <property type="entry name" value="DNA breaking-rejoining enzymes"/>
    <property type="match status" value="1"/>
</dbReference>
<dbReference type="Pfam" id="PF00589">
    <property type="entry name" value="Phage_integrase"/>
    <property type="match status" value="1"/>
</dbReference>
<keyword evidence="9" id="KW-1185">Reference proteome</keyword>
<dbReference type="Gene3D" id="1.10.150.130">
    <property type="match status" value="1"/>
</dbReference>
<evidence type="ECO:0000256" key="5">
    <source>
        <dbReference type="PROSITE-ProRule" id="PRU01248"/>
    </source>
</evidence>
<feature type="domain" description="Core-binding (CB)" evidence="7">
    <location>
        <begin position="45"/>
        <end position="134"/>
    </location>
</feature>
<dbReference type="PANTHER" id="PTHR30349">
    <property type="entry name" value="PHAGE INTEGRASE-RELATED"/>
    <property type="match status" value="1"/>
</dbReference>
<dbReference type="Proteomes" id="UP000237755">
    <property type="component" value="Unassembled WGS sequence"/>
</dbReference>
<name>A0ABX5AVD5_9MICO</name>
<reference evidence="8 9" key="1">
    <citation type="journal article" date="2008" name="Int. J. Syst. Evol. Microbiol.">
        <title>Leifsonia pindariensis sp. nov., isolated from the Pindari glacier of the Indian Himalayas, and emended description of the genus Leifsonia.</title>
        <authorList>
            <person name="Reddy G.S."/>
            <person name="Prabagaran S.R."/>
            <person name="Shivaji S."/>
        </authorList>
    </citation>
    <scope>NUCLEOTIDE SEQUENCE [LARGE SCALE GENOMIC DNA]</scope>
    <source>
        <strain evidence="8 9">PON 10</strain>
    </source>
</reference>